<comment type="caution">
    <text evidence="10">The sequence shown here is derived from an EMBL/GenBank/DDBJ whole genome shotgun (WGS) entry which is preliminary data.</text>
</comment>
<keyword evidence="3 9" id="KW-0813">Transport</keyword>
<feature type="transmembrane region" description="Helical" evidence="9">
    <location>
        <begin position="131"/>
        <end position="152"/>
    </location>
</feature>
<dbReference type="FunFam" id="1.20.1280.290:FF:000002">
    <property type="entry name" value="Bidirectional sugar transporter SWEET"/>
    <property type="match status" value="1"/>
</dbReference>
<feature type="transmembrane region" description="Helical" evidence="9">
    <location>
        <begin position="12"/>
        <end position="33"/>
    </location>
</feature>
<name>A0A2U1PRX5_ARTAN</name>
<comment type="similarity">
    <text evidence="2 9">Belongs to the SWEET sugar transporter family.</text>
</comment>
<dbReference type="GO" id="GO:0051260">
    <property type="term" value="P:protein homooligomerization"/>
    <property type="evidence" value="ECO:0007669"/>
    <property type="project" value="UniProtKB-ARBA"/>
</dbReference>
<evidence type="ECO:0000256" key="4">
    <source>
        <dbReference type="ARBA" id="ARBA00022597"/>
    </source>
</evidence>
<gene>
    <name evidence="10" type="ORF">CTI12_AA120020</name>
</gene>
<evidence type="ECO:0000256" key="5">
    <source>
        <dbReference type="ARBA" id="ARBA00022692"/>
    </source>
</evidence>
<dbReference type="GO" id="GO:0016020">
    <property type="term" value="C:membrane"/>
    <property type="evidence" value="ECO:0007669"/>
    <property type="project" value="InterPro"/>
</dbReference>
<keyword evidence="4 9" id="KW-0762">Sugar transport</keyword>
<comment type="function">
    <text evidence="9">Mediates both low-affinity uptake and efflux of sugar across the membrane.</text>
</comment>
<dbReference type="PANTHER" id="PTHR10791:SF143">
    <property type="entry name" value="BIDIRECTIONAL SUGAR TRANSPORTER SWEET"/>
    <property type="match status" value="1"/>
</dbReference>
<keyword evidence="6" id="KW-0677">Repeat</keyword>
<evidence type="ECO:0000256" key="3">
    <source>
        <dbReference type="ARBA" id="ARBA00022448"/>
    </source>
</evidence>
<dbReference type="GO" id="GO:0012505">
    <property type="term" value="C:endomembrane system"/>
    <property type="evidence" value="ECO:0007669"/>
    <property type="project" value="UniProtKB-SubCell"/>
</dbReference>
<feature type="transmembrane region" description="Helical" evidence="9">
    <location>
        <begin position="71"/>
        <end position="93"/>
    </location>
</feature>
<protein>
    <recommendedName>
        <fullName evidence="9">Bidirectional sugar transporter SWEET</fullName>
    </recommendedName>
</protein>
<dbReference type="GO" id="GO:0051119">
    <property type="term" value="F:sugar transmembrane transporter activity"/>
    <property type="evidence" value="ECO:0007669"/>
    <property type="project" value="InterPro"/>
</dbReference>
<dbReference type="FunFam" id="1.20.1280.290:FF:000001">
    <property type="entry name" value="Bidirectional sugar transporter SWEET"/>
    <property type="match status" value="1"/>
</dbReference>
<evidence type="ECO:0000256" key="1">
    <source>
        <dbReference type="ARBA" id="ARBA00004127"/>
    </source>
</evidence>
<evidence type="ECO:0000313" key="11">
    <source>
        <dbReference type="Proteomes" id="UP000245207"/>
    </source>
</evidence>
<proteinExistence type="inferred from homology"/>
<dbReference type="PANTHER" id="PTHR10791">
    <property type="entry name" value="RAG1-ACTIVATING PROTEIN 1"/>
    <property type="match status" value="1"/>
</dbReference>
<keyword evidence="5 9" id="KW-0812">Transmembrane</keyword>
<keyword evidence="7 9" id="KW-1133">Transmembrane helix</keyword>
<evidence type="ECO:0000256" key="9">
    <source>
        <dbReference type="RuleBase" id="RU910715"/>
    </source>
</evidence>
<dbReference type="Gene3D" id="1.20.1280.290">
    <property type="match status" value="2"/>
</dbReference>
<feature type="transmembrane region" description="Helical" evidence="9">
    <location>
        <begin position="102"/>
        <end position="125"/>
    </location>
</feature>
<dbReference type="InterPro" id="IPR004316">
    <property type="entry name" value="SWEET_rpt"/>
</dbReference>
<dbReference type="AlphaFoldDB" id="A0A2U1PRX5"/>
<evidence type="ECO:0000256" key="7">
    <source>
        <dbReference type="ARBA" id="ARBA00022989"/>
    </source>
</evidence>
<evidence type="ECO:0000256" key="6">
    <source>
        <dbReference type="ARBA" id="ARBA00022737"/>
    </source>
</evidence>
<evidence type="ECO:0000256" key="2">
    <source>
        <dbReference type="ARBA" id="ARBA00007809"/>
    </source>
</evidence>
<comment type="subcellular location">
    <subcellularLocation>
        <location evidence="1">Endomembrane system</location>
        <topology evidence="1">Multi-pass membrane protein</topology>
    </subcellularLocation>
</comment>
<organism evidence="10 11">
    <name type="scientific">Artemisia annua</name>
    <name type="common">Sweet wormwood</name>
    <dbReference type="NCBI Taxonomy" id="35608"/>
    <lineage>
        <taxon>Eukaryota</taxon>
        <taxon>Viridiplantae</taxon>
        <taxon>Streptophyta</taxon>
        <taxon>Embryophyta</taxon>
        <taxon>Tracheophyta</taxon>
        <taxon>Spermatophyta</taxon>
        <taxon>Magnoliopsida</taxon>
        <taxon>eudicotyledons</taxon>
        <taxon>Gunneridae</taxon>
        <taxon>Pentapetalae</taxon>
        <taxon>asterids</taxon>
        <taxon>campanulids</taxon>
        <taxon>Asterales</taxon>
        <taxon>Asteraceae</taxon>
        <taxon>Asteroideae</taxon>
        <taxon>Anthemideae</taxon>
        <taxon>Artemisiinae</taxon>
        <taxon>Artemisia</taxon>
    </lineage>
</organism>
<keyword evidence="11" id="KW-1185">Reference proteome</keyword>
<dbReference type="Proteomes" id="UP000245207">
    <property type="component" value="Unassembled WGS sequence"/>
</dbReference>
<dbReference type="InterPro" id="IPR047664">
    <property type="entry name" value="SWEET"/>
</dbReference>
<feature type="transmembrane region" description="Helical" evidence="9">
    <location>
        <begin position="164"/>
        <end position="186"/>
    </location>
</feature>
<keyword evidence="8 9" id="KW-0472">Membrane</keyword>
<evidence type="ECO:0000256" key="8">
    <source>
        <dbReference type="ARBA" id="ARBA00023136"/>
    </source>
</evidence>
<dbReference type="EMBL" id="PKPP01000812">
    <property type="protein sequence ID" value="PWA88472.1"/>
    <property type="molecule type" value="Genomic_DNA"/>
</dbReference>
<feature type="transmembrane region" description="Helical" evidence="9">
    <location>
        <begin position="192"/>
        <end position="214"/>
    </location>
</feature>
<accession>A0A2U1PRX5</accession>
<sequence>MGSAEALRTALGVLGNITAVTLFLSTGPTFYTIWKKGSVEQYSPVPYLASFFNCGLWVLYGMPFVHPNSLLVVTTNGAGIMIEAVYLVIFLLYCDPRKRTKVALVVLVEAIAFGGLVILVLTLVHTTQKRSAIVGSISVAANILMYASPLSVMRLVITTKSVEYMPFLLSLFCFSNGLCWFLYAFFPFDSFIAVPNGIGALLGILQLILYATFFKSTKRMLAARKEQAEMGLAVMDSSIMHNGNDNVVNA</sequence>
<reference evidence="10 11" key="1">
    <citation type="journal article" date="2018" name="Mol. Plant">
        <title>The genome of Artemisia annua provides insight into the evolution of Asteraceae family and artemisinin biosynthesis.</title>
        <authorList>
            <person name="Shen Q."/>
            <person name="Zhang L."/>
            <person name="Liao Z."/>
            <person name="Wang S."/>
            <person name="Yan T."/>
            <person name="Shi P."/>
            <person name="Liu M."/>
            <person name="Fu X."/>
            <person name="Pan Q."/>
            <person name="Wang Y."/>
            <person name="Lv Z."/>
            <person name="Lu X."/>
            <person name="Zhang F."/>
            <person name="Jiang W."/>
            <person name="Ma Y."/>
            <person name="Chen M."/>
            <person name="Hao X."/>
            <person name="Li L."/>
            <person name="Tang Y."/>
            <person name="Lv G."/>
            <person name="Zhou Y."/>
            <person name="Sun X."/>
            <person name="Brodelius P.E."/>
            <person name="Rose J.K.C."/>
            <person name="Tang K."/>
        </authorList>
    </citation>
    <scope>NUCLEOTIDE SEQUENCE [LARGE SCALE GENOMIC DNA]</scope>
    <source>
        <strain evidence="11">cv. Huhao1</strain>
        <tissue evidence="10">Leaf</tissue>
    </source>
</reference>
<dbReference type="Pfam" id="PF03083">
    <property type="entry name" value="MtN3_slv"/>
    <property type="match status" value="2"/>
</dbReference>
<comment type="caution">
    <text evidence="9">Lacks conserved residue(s) required for the propagation of feature annotation.</text>
</comment>
<evidence type="ECO:0000313" key="10">
    <source>
        <dbReference type="EMBL" id="PWA88472.1"/>
    </source>
</evidence>
<dbReference type="OrthoDB" id="409725at2759"/>